<dbReference type="Proteomes" id="UP000075573">
    <property type="component" value="Unassembled WGS sequence"/>
</dbReference>
<accession>A0A149QSA0</accession>
<gene>
    <name evidence="2" type="ORF">AD929_11090</name>
</gene>
<evidence type="ECO:0000256" key="1">
    <source>
        <dbReference type="SAM" id="MobiDB-lite"/>
    </source>
</evidence>
<dbReference type="AlphaFoldDB" id="A0A149QSA0"/>
<evidence type="ECO:0000313" key="3">
    <source>
        <dbReference type="Proteomes" id="UP000075573"/>
    </source>
</evidence>
<comment type="caution">
    <text evidence="2">The sequence shown here is derived from an EMBL/GenBank/DDBJ whole genome shotgun (WGS) entry which is preliminary data.</text>
</comment>
<name>A0A149QSA0_9PROT</name>
<evidence type="ECO:0000313" key="2">
    <source>
        <dbReference type="EMBL" id="KXV00196.1"/>
    </source>
</evidence>
<feature type="compositionally biased region" description="Acidic residues" evidence="1">
    <location>
        <begin position="63"/>
        <end position="72"/>
    </location>
</feature>
<feature type="region of interest" description="Disordered" evidence="1">
    <location>
        <begin position="50"/>
        <end position="72"/>
    </location>
</feature>
<dbReference type="RefSeq" id="WP_062496925.1">
    <property type="nucleotide sequence ID" value="NZ_LHZB01000117.1"/>
</dbReference>
<proteinExistence type="predicted"/>
<reference evidence="2 3" key="1">
    <citation type="submission" date="2015-06" db="EMBL/GenBank/DDBJ databases">
        <title>Improved classification and identification of acetic acid bacteria using matrix-assisted laser desorption/ionization time-of-flight mass spectrometry; Gluconobacter nephelii and Gluconobacter uchimurae are later heterotypic synonyms of Gluconobacter japonicus and Gluconobacter oxydans, respectively.</title>
        <authorList>
            <person name="Li L."/>
            <person name="Cleenwerck I."/>
            <person name="De Vuyst L."/>
            <person name="Vandamme P."/>
        </authorList>
    </citation>
    <scope>NUCLEOTIDE SEQUENCE [LARGE SCALE GENOMIC DNA]</scope>
    <source>
        <strain evidence="2 3">LMG 1764</strain>
    </source>
</reference>
<sequence>MTEPLPGRTIRLGRCGVLLLGALAGCSPVPPSQGQSGYRDGLSEASPFSWGPISASSLRDAQQDDFDNAIPR</sequence>
<dbReference type="EMBL" id="LHZB01000117">
    <property type="protein sequence ID" value="KXV00196.1"/>
    <property type="molecule type" value="Genomic_DNA"/>
</dbReference>
<dbReference type="PATRIC" id="fig|442.7.peg.2090"/>
<organism evidence="2 3">
    <name type="scientific">Gluconobacter potus</name>
    <dbReference type="NCBI Taxonomy" id="2724927"/>
    <lineage>
        <taxon>Bacteria</taxon>
        <taxon>Pseudomonadati</taxon>
        <taxon>Pseudomonadota</taxon>
        <taxon>Alphaproteobacteria</taxon>
        <taxon>Acetobacterales</taxon>
        <taxon>Acetobacteraceae</taxon>
        <taxon>Gluconobacter</taxon>
    </lineage>
</organism>
<protein>
    <submittedName>
        <fullName evidence="2">Uncharacterized protein</fullName>
    </submittedName>
</protein>